<dbReference type="EMBL" id="JAAIUW010000007">
    <property type="protein sequence ID" value="KAF7824157.1"/>
    <property type="molecule type" value="Genomic_DNA"/>
</dbReference>
<evidence type="ECO:0000313" key="2">
    <source>
        <dbReference type="Proteomes" id="UP000634136"/>
    </source>
</evidence>
<protein>
    <submittedName>
        <fullName evidence="1">Ribonuclease H</fullName>
    </submittedName>
</protein>
<sequence>MLNKYKDSDSKLWKDLCKDNVNCTNSNTVVRDFLNYQGHWDQEKLRDLVPLETHVHALIVDKNSDFAQNPVKQGWEKPKDDWLKMNVDGAVCRVMGMAGCGGILRNSNGD</sequence>
<proteinExistence type="predicted"/>
<organism evidence="1 2">
    <name type="scientific">Senna tora</name>
    <dbReference type="NCBI Taxonomy" id="362788"/>
    <lineage>
        <taxon>Eukaryota</taxon>
        <taxon>Viridiplantae</taxon>
        <taxon>Streptophyta</taxon>
        <taxon>Embryophyta</taxon>
        <taxon>Tracheophyta</taxon>
        <taxon>Spermatophyta</taxon>
        <taxon>Magnoliopsida</taxon>
        <taxon>eudicotyledons</taxon>
        <taxon>Gunneridae</taxon>
        <taxon>Pentapetalae</taxon>
        <taxon>rosids</taxon>
        <taxon>fabids</taxon>
        <taxon>Fabales</taxon>
        <taxon>Fabaceae</taxon>
        <taxon>Caesalpinioideae</taxon>
        <taxon>Cassia clade</taxon>
        <taxon>Senna</taxon>
    </lineage>
</organism>
<accession>A0A834TLC9</accession>
<evidence type="ECO:0000313" key="1">
    <source>
        <dbReference type="EMBL" id="KAF7824157.1"/>
    </source>
</evidence>
<keyword evidence="2" id="KW-1185">Reference proteome</keyword>
<name>A0A834TLC9_9FABA</name>
<reference evidence="1" key="1">
    <citation type="submission" date="2020-09" db="EMBL/GenBank/DDBJ databases">
        <title>Genome-Enabled Discovery of Anthraquinone Biosynthesis in Senna tora.</title>
        <authorList>
            <person name="Kang S.-H."/>
            <person name="Pandey R.P."/>
            <person name="Lee C.-M."/>
            <person name="Sim J.-S."/>
            <person name="Jeong J.-T."/>
            <person name="Choi B.-S."/>
            <person name="Jung M."/>
            <person name="Ginzburg D."/>
            <person name="Zhao K."/>
            <person name="Won S.Y."/>
            <person name="Oh T.-J."/>
            <person name="Yu Y."/>
            <person name="Kim N.-H."/>
            <person name="Lee O.R."/>
            <person name="Lee T.-H."/>
            <person name="Bashyal P."/>
            <person name="Kim T.-S."/>
            <person name="Lee W.-H."/>
            <person name="Kawkins C."/>
            <person name="Kim C.-K."/>
            <person name="Kim J.S."/>
            <person name="Ahn B.O."/>
            <person name="Rhee S.Y."/>
            <person name="Sohng J.K."/>
        </authorList>
    </citation>
    <scope>NUCLEOTIDE SEQUENCE</scope>
    <source>
        <tissue evidence="1">Leaf</tissue>
    </source>
</reference>
<dbReference type="AlphaFoldDB" id="A0A834TLC9"/>
<dbReference type="Proteomes" id="UP000634136">
    <property type="component" value="Unassembled WGS sequence"/>
</dbReference>
<comment type="caution">
    <text evidence="1">The sequence shown here is derived from an EMBL/GenBank/DDBJ whole genome shotgun (WGS) entry which is preliminary data.</text>
</comment>
<gene>
    <name evidence="1" type="ORF">G2W53_022301</name>
</gene>